<organism evidence="1 2">
    <name type="scientific">Paracoccus zhejiangensis</name>
    <dbReference type="NCBI Taxonomy" id="1077935"/>
    <lineage>
        <taxon>Bacteria</taxon>
        <taxon>Pseudomonadati</taxon>
        <taxon>Pseudomonadota</taxon>
        <taxon>Alphaproteobacteria</taxon>
        <taxon>Rhodobacterales</taxon>
        <taxon>Paracoccaceae</taxon>
        <taxon>Paracoccus</taxon>
    </lineage>
</organism>
<evidence type="ECO:0000313" key="2">
    <source>
        <dbReference type="Proteomes" id="UP000234530"/>
    </source>
</evidence>
<dbReference type="AlphaFoldDB" id="A0A2H5EX45"/>
<dbReference type="EMBL" id="CP025430">
    <property type="protein sequence ID" value="AUH63872.1"/>
    <property type="molecule type" value="Genomic_DNA"/>
</dbReference>
<keyword evidence="2" id="KW-1185">Reference proteome</keyword>
<dbReference type="SUPFAM" id="SSF48452">
    <property type="entry name" value="TPR-like"/>
    <property type="match status" value="1"/>
</dbReference>
<dbReference type="Proteomes" id="UP000234530">
    <property type="component" value="Chromosome"/>
</dbReference>
<proteinExistence type="predicted"/>
<dbReference type="InterPro" id="IPR036388">
    <property type="entry name" value="WH-like_DNA-bd_sf"/>
</dbReference>
<dbReference type="KEGG" id="pzh:CX676_06615"/>
<dbReference type="InterPro" id="IPR011990">
    <property type="entry name" value="TPR-like_helical_dom_sf"/>
</dbReference>
<dbReference type="GO" id="GO:0006355">
    <property type="term" value="P:regulation of DNA-templated transcription"/>
    <property type="evidence" value="ECO:0007669"/>
    <property type="project" value="InterPro"/>
</dbReference>
<evidence type="ECO:0000313" key="1">
    <source>
        <dbReference type="EMBL" id="AUH63872.1"/>
    </source>
</evidence>
<dbReference type="GO" id="GO:0003677">
    <property type="term" value="F:DNA binding"/>
    <property type="evidence" value="ECO:0007669"/>
    <property type="project" value="InterPro"/>
</dbReference>
<dbReference type="InterPro" id="IPR051677">
    <property type="entry name" value="AfsR-DnrI-RedD_regulator"/>
</dbReference>
<dbReference type="PANTHER" id="PTHR35807">
    <property type="entry name" value="TRANSCRIPTIONAL REGULATOR REDD-RELATED"/>
    <property type="match status" value="1"/>
</dbReference>
<sequence>MSFCGVSDSEMTHSGDIMAGFPRLYLLGRFSLIGADGRDVTPKSKKTCALLALLALSPRGTRTRVWLRDKLWSESDEEKASGSLRQTIRDLKRALAEMEGAILTVDRTALSLKLDSLWIDLRSIHEARALPSGISADVDLLEGFDIADEEFEDWLAMERAVWADLRDSLQDSELEDEVTPPRVETGSGQRPIYPHLIVIGLLPSIVHGSDQLARYVGDYVTESVACTLAEYQPVQIVNLGDRFGGDADDALSPDPDYLIRTRALVVGSKVSLTFLIYEASNRSLALSQSVQIPQQDLVNDDFMLANQFVSQNVDHLAKIILQPGPRRAGVSHDQGTLIGYRILASMFDLDAGRIQQSQSMLERVQDREASSLFHSLGAYASSFSLGENIGGWDQGRLEQTEKFARDVMQANPFNSISLACIGHTMGFVLNRHDIAAEIFARAVKLNPMQAFVWDHLALHRLYNGDLNGARTASDRAVMLGRYSPISYTYETTACMISALQGDHHRAVEIGSRSLMKQPRFHAAMRYTLSALGHLGDGERAVALRGQLLGIDPSFANRDTQEMRFRLPLKEARGHVLNGIAKAGL</sequence>
<reference evidence="1 2" key="1">
    <citation type="journal article" date="2013" name="Antonie Van Leeuwenhoek">
        <title>Paracoccus zhejiangensis sp. nov., isolated from activated sludge in wastewater-treatment system.</title>
        <authorList>
            <person name="Wu Z.G."/>
            <person name="Zhang D.F."/>
            <person name="Liu Y.L."/>
            <person name="Wang F."/>
            <person name="Jiang X."/>
            <person name="Li C."/>
            <person name="Li S.P."/>
            <person name="Hong Q."/>
            <person name="Li W.J."/>
        </authorList>
    </citation>
    <scope>NUCLEOTIDE SEQUENCE [LARGE SCALE GENOMIC DNA]</scope>
    <source>
        <strain evidence="1 2">J6</strain>
    </source>
</reference>
<name>A0A2H5EX45_9RHOB</name>
<protein>
    <submittedName>
        <fullName evidence="1">Transcriptional regulator</fullName>
    </submittedName>
</protein>
<dbReference type="InterPro" id="IPR016032">
    <property type="entry name" value="Sig_transdc_resp-reg_C-effctor"/>
</dbReference>
<dbReference type="Gene3D" id="1.25.40.10">
    <property type="entry name" value="Tetratricopeptide repeat domain"/>
    <property type="match status" value="1"/>
</dbReference>
<accession>A0A2H5EX45</accession>
<gene>
    <name evidence="1" type="ORF">CX676_06615</name>
</gene>
<dbReference type="SUPFAM" id="SSF46894">
    <property type="entry name" value="C-terminal effector domain of the bipartite response regulators"/>
    <property type="match status" value="1"/>
</dbReference>
<dbReference type="Gene3D" id="1.10.10.10">
    <property type="entry name" value="Winged helix-like DNA-binding domain superfamily/Winged helix DNA-binding domain"/>
    <property type="match status" value="1"/>
</dbReference>